<keyword evidence="2" id="KW-1185">Reference proteome</keyword>
<accession>A0ABP0NUN7</accession>
<proteinExistence type="predicted"/>
<comment type="caution">
    <text evidence="1">The sequence shown here is derived from an EMBL/GenBank/DDBJ whole genome shotgun (WGS) entry which is preliminary data.</text>
</comment>
<protein>
    <submittedName>
        <fullName evidence="1">Uncharacterized protein</fullName>
    </submittedName>
</protein>
<evidence type="ECO:0000313" key="2">
    <source>
        <dbReference type="Proteomes" id="UP001642484"/>
    </source>
</evidence>
<evidence type="ECO:0000313" key="1">
    <source>
        <dbReference type="EMBL" id="CAK9067510.1"/>
    </source>
</evidence>
<feature type="non-terminal residue" evidence="1">
    <location>
        <position position="125"/>
    </location>
</feature>
<organism evidence="1 2">
    <name type="scientific">Durusdinium trenchii</name>
    <dbReference type="NCBI Taxonomy" id="1381693"/>
    <lineage>
        <taxon>Eukaryota</taxon>
        <taxon>Sar</taxon>
        <taxon>Alveolata</taxon>
        <taxon>Dinophyceae</taxon>
        <taxon>Suessiales</taxon>
        <taxon>Symbiodiniaceae</taxon>
        <taxon>Durusdinium</taxon>
    </lineage>
</organism>
<reference evidence="1 2" key="1">
    <citation type="submission" date="2024-02" db="EMBL/GenBank/DDBJ databases">
        <authorList>
            <person name="Chen Y."/>
            <person name="Shah S."/>
            <person name="Dougan E. K."/>
            <person name="Thang M."/>
            <person name="Chan C."/>
        </authorList>
    </citation>
    <scope>NUCLEOTIDE SEQUENCE [LARGE SCALE GENOMIC DNA]</scope>
</reference>
<feature type="non-terminal residue" evidence="1">
    <location>
        <position position="1"/>
    </location>
</feature>
<name>A0ABP0NUN7_9DINO</name>
<gene>
    <name evidence="1" type="ORF">CCMP2556_LOCUS33182</name>
</gene>
<dbReference type="EMBL" id="CAXAMN010022230">
    <property type="protein sequence ID" value="CAK9067510.1"/>
    <property type="molecule type" value="Genomic_DNA"/>
</dbReference>
<sequence length="125" mass="14487">RARKWLDIPVDMQLTMIQATGIRLPDKSSDHPEFVTQRFVSQFWVGQKAPIPQRSDIRLVSTLEKLARARVKELNLNYLDKFKDGMDNLLKDPNEMAVWELEGNKLVLRGLAQNPEDYKEHELAA</sequence>
<dbReference type="Proteomes" id="UP001642484">
    <property type="component" value="Unassembled WGS sequence"/>
</dbReference>